<dbReference type="EMBL" id="FN649749">
    <property type="protein sequence ID" value="CBJ25888.1"/>
    <property type="molecule type" value="Genomic_DNA"/>
</dbReference>
<feature type="signal peptide" evidence="1">
    <location>
        <begin position="1"/>
        <end position="20"/>
    </location>
</feature>
<keyword evidence="1" id="KW-0732">Signal</keyword>
<dbReference type="Proteomes" id="UP000002630">
    <property type="component" value="Linkage Group LG24"/>
</dbReference>
<evidence type="ECO:0000256" key="1">
    <source>
        <dbReference type="SAM" id="SignalP"/>
    </source>
</evidence>
<sequence length="101" mass="11415">MALGLVVARWLLLRTGDGPSAPFGKELTRTCWKLMVATRGKRRELVGSCACSRMLSKHRHRYDDNSARMRLRAGGAVRKRTAEGISRGREAMAHVVQRHWT</sequence>
<dbReference type="EMBL" id="FN648214">
    <property type="protein sequence ID" value="CBJ25888.1"/>
    <property type="molecule type" value="Genomic_DNA"/>
</dbReference>
<reference evidence="2 3" key="1">
    <citation type="journal article" date="2010" name="Nature">
        <title>The Ectocarpus genome and the independent evolution of multicellularity in brown algae.</title>
        <authorList>
            <person name="Cock J.M."/>
            <person name="Sterck L."/>
            <person name="Rouze P."/>
            <person name="Scornet D."/>
            <person name="Allen A.E."/>
            <person name="Amoutzias G."/>
            <person name="Anthouard V."/>
            <person name="Artiguenave F."/>
            <person name="Aury J.M."/>
            <person name="Badger J.H."/>
            <person name="Beszteri B."/>
            <person name="Billiau K."/>
            <person name="Bonnet E."/>
            <person name="Bothwell J.H."/>
            <person name="Bowler C."/>
            <person name="Boyen C."/>
            <person name="Brownlee C."/>
            <person name="Carrano C.J."/>
            <person name="Charrier B."/>
            <person name="Cho G.Y."/>
            <person name="Coelho S.M."/>
            <person name="Collen J."/>
            <person name="Corre E."/>
            <person name="Da Silva C."/>
            <person name="Delage L."/>
            <person name="Delaroque N."/>
            <person name="Dittami S.M."/>
            <person name="Doulbeau S."/>
            <person name="Elias M."/>
            <person name="Farnham G."/>
            <person name="Gachon C.M."/>
            <person name="Gschloessl B."/>
            <person name="Heesch S."/>
            <person name="Jabbari K."/>
            <person name="Jubin C."/>
            <person name="Kawai H."/>
            <person name="Kimura K."/>
            <person name="Kloareg B."/>
            <person name="Kupper F.C."/>
            <person name="Lang D."/>
            <person name="Le Bail A."/>
            <person name="Leblanc C."/>
            <person name="Lerouge P."/>
            <person name="Lohr M."/>
            <person name="Lopez P.J."/>
            <person name="Martens C."/>
            <person name="Maumus F."/>
            <person name="Michel G."/>
            <person name="Miranda-Saavedra D."/>
            <person name="Morales J."/>
            <person name="Moreau H."/>
            <person name="Motomura T."/>
            <person name="Nagasato C."/>
            <person name="Napoli C.A."/>
            <person name="Nelson D.R."/>
            <person name="Nyvall-Collen P."/>
            <person name="Peters A.F."/>
            <person name="Pommier C."/>
            <person name="Potin P."/>
            <person name="Poulain J."/>
            <person name="Quesneville H."/>
            <person name="Read B."/>
            <person name="Rensing S.A."/>
            <person name="Ritter A."/>
            <person name="Rousvoal S."/>
            <person name="Samanta M."/>
            <person name="Samson G."/>
            <person name="Schroeder D.C."/>
            <person name="Segurens B."/>
            <person name="Strittmatter M."/>
            <person name="Tonon T."/>
            <person name="Tregear J.W."/>
            <person name="Valentin K."/>
            <person name="von Dassow P."/>
            <person name="Yamagishi T."/>
            <person name="Van de Peer Y."/>
            <person name="Wincker P."/>
        </authorList>
    </citation>
    <scope>NUCLEOTIDE SEQUENCE [LARGE SCALE GENOMIC DNA]</scope>
    <source>
        <strain evidence="3">Ec32 / CCAP1310/4</strain>
    </source>
</reference>
<evidence type="ECO:0008006" key="4">
    <source>
        <dbReference type="Google" id="ProtNLM"/>
    </source>
</evidence>
<feature type="chain" id="PRO_5003095722" description="Secreted protein" evidence="1">
    <location>
        <begin position="21"/>
        <end position="101"/>
    </location>
</feature>
<keyword evidence="3" id="KW-1185">Reference proteome</keyword>
<dbReference type="AlphaFoldDB" id="D7FMJ1"/>
<dbReference type="OrthoDB" id="10310437at2759"/>
<dbReference type="InParanoid" id="D7FMJ1"/>
<protein>
    <recommendedName>
        <fullName evidence="4">Secreted protein</fullName>
    </recommendedName>
</protein>
<evidence type="ECO:0000313" key="3">
    <source>
        <dbReference type="Proteomes" id="UP000002630"/>
    </source>
</evidence>
<evidence type="ECO:0000313" key="2">
    <source>
        <dbReference type="EMBL" id="CBJ25888.1"/>
    </source>
</evidence>
<proteinExistence type="predicted"/>
<accession>D7FMJ1</accession>
<gene>
    <name evidence="2" type="ORF">Esi_0017_0045</name>
</gene>
<name>D7FMJ1_ECTSI</name>
<organism evidence="2 3">
    <name type="scientific">Ectocarpus siliculosus</name>
    <name type="common">Brown alga</name>
    <name type="synonym">Conferva siliculosa</name>
    <dbReference type="NCBI Taxonomy" id="2880"/>
    <lineage>
        <taxon>Eukaryota</taxon>
        <taxon>Sar</taxon>
        <taxon>Stramenopiles</taxon>
        <taxon>Ochrophyta</taxon>
        <taxon>PX clade</taxon>
        <taxon>Phaeophyceae</taxon>
        <taxon>Ectocarpales</taxon>
        <taxon>Ectocarpaceae</taxon>
        <taxon>Ectocarpus</taxon>
    </lineage>
</organism>